<evidence type="ECO:0000256" key="2">
    <source>
        <dbReference type="ARBA" id="ARBA00022475"/>
    </source>
</evidence>
<dbReference type="GO" id="GO:0008556">
    <property type="term" value="F:P-type potassium transmembrane transporter activity"/>
    <property type="evidence" value="ECO:0007669"/>
    <property type="project" value="InterPro"/>
</dbReference>
<evidence type="ECO:0000256" key="5">
    <source>
        <dbReference type="ARBA" id="ARBA00022741"/>
    </source>
</evidence>
<keyword evidence="6 11" id="KW-0067">ATP-binding</keyword>
<comment type="caution">
    <text evidence="12">The sequence shown here is derived from an EMBL/GenBank/DDBJ whole genome shotgun (WGS) entry which is preliminary data.</text>
</comment>
<evidence type="ECO:0000256" key="9">
    <source>
        <dbReference type="ARBA" id="ARBA00023065"/>
    </source>
</evidence>
<name>A0A8J3CB46_9PSEU</name>
<evidence type="ECO:0000256" key="4">
    <source>
        <dbReference type="ARBA" id="ARBA00022692"/>
    </source>
</evidence>
<dbReference type="HAMAP" id="MF_00276">
    <property type="entry name" value="KdpC"/>
    <property type="match status" value="1"/>
</dbReference>
<keyword evidence="7 11" id="KW-0630">Potassium</keyword>
<comment type="similarity">
    <text evidence="11">Belongs to the KdpC family.</text>
</comment>
<evidence type="ECO:0000256" key="6">
    <source>
        <dbReference type="ARBA" id="ARBA00022840"/>
    </source>
</evidence>
<evidence type="ECO:0000256" key="11">
    <source>
        <dbReference type="HAMAP-Rule" id="MF_00276"/>
    </source>
</evidence>
<comment type="subunit">
    <text evidence="11">The system is composed of three essential subunits: KdpA, KdpB and KdpC.</text>
</comment>
<keyword evidence="10 11" id="KW-0472">Membrane</keyword>
<dbReference type="GO" id="GO:0005524">
    <property type="term" value="F:ATP binding"/>
    <property type="evidence" value="ECO:0007669"/>
    <property type="project" value="UniProtKB-UniRule"/>
</dbReference>
<keyword evidence="5 11" id="KW-0547">Nucleotide-binding</keyword>
<dbReference type="GO" id="GO:0005886">
    <property type="term" value="C:plasma membrane"/>
    <property type="evidence" value="ECO:0007669"/>
    <property type="project" value="UniProtKB-SubCell"/>
</dbReference>
<accession>A0A8J3CB46</accession>
<keyword evidence="9 11" id="KW-0406">Ion transport</keyword>
<dbReference type="AlphaFoldDB" id="A0A8J3CB46"/>
<dbReference type="EMBL" id="BMMK01000002">
    <property type="protein sequence ID" value="GGM40394.1"/>
    <property type="molecule type" value="Genomic_DNA"/>
</dbReference>
<evidence type="ECO:0000313" key="12">
    <source>
        <dbReference type="EMBL" id="GGM40394.1"/>
    </source>
</evidence>
<gene>
    <name evidence="11 12" type="primary">kdpC</name>
    <name evidence="12" type="ORF">GCM10012275_09180</name>
</gene>
<dbReference type="Proteomes" id="UP000637578">
    <property type="component" value="Unassembled WGS sequence"/>
</dbReference>
<keyword evidence="4 11" id="KW-0812">Transmembrane</keyword>
<keyword evidence="8 11" id="KW-1133">Transmembrane helix</keyword>
<keyword evidence="13" id="KW-1185">Reference proteome</keyword>
<evidence type="ECO:0000256" key="3">
    <source>
        <dbReference type="ARBA" id="ARBA00022538"/>
    </source>
</evidence>
<keyword evidence="2 11" id="KW-1003">Cell membrane</keyword>
<dbReference type="InterPro" id="IPR003820">
    <property type="entry name" value="KdpC"/>
</dbReference>
<proteinExistence type="inferred from homology"/>
<evidence type="ECO:0000256" key="7">
    <source>
        <dbReference type="ARBA" id="ARBA00022958"/>
    </source>
</evidence>
<reference evidence="12" key="1">
    <citation type="journal article" date="2014" name="Int. J. Syst. Evol. Microbiol.">
        <title>Complete genome sequence of Corynebacterium casei LMG S-19264T (=DSM 44701T), isolated from a smear-ripened cheese.</title>
        <authorList>
            <consortium name="US DOE Joint Genome Institute (JGI-PGF)"/>
            <person name="Walter F."/>
            <person name="Albersmeier A."/>
            <person name="Kalinowski J."/>
            <person name="Ruckert C."/>
        </authorList>
    </citation>
    <scope>NUCLEOTIDE SEQUENCE</scope>
    <source>
        <strain evidence="12">CGMCC 4.5737</strain>
    </source>
</reference>
<protein>
    <recommendedName>
        <fullName evidence="11">Potassium-transporting ATPase KdpC subunit</fullName>
    </recommendedName>
    <alternativeName>
        <fullName evidence="11">ATP phosphohydrolase [potassium-transporting] C chain</fullName>
    </alternativeName>
    <alternativeName>
        <fullName evidence="11">Potassium-binding and translocating subunit C</fullName>
    </alternativeName>
    <alternativeName>
        <fullName evidence="11">Potassium-translocating ATPase C chain</fullName>
    </alternativeName>
</protein>
<keyword evidence="3 11" id="KW-0633">Potassium transport</keyword>
<dbReference type="Pfam" id="PF02669">
    <property type="entry name" value="KdpC"/>
    <property type="match status" value="1"/>
</dbReference>
<dbReference type="PIRSF" id="PIRSF001296">
    <property type="entry name" value="K_ATPase_KdpC"/>
    <property type="match status" value="1"/>
</dbReference>
<keyword evidence="1 11" id="KW-0813">Transport</keyword>
<comment type="function">
    <text evidence="11">Part of the high-affinity ATP-driven potassium transport (or Kdp) system, which catalyzes the hydrolysis of ATP coupled with the electrogenic transport of potassium into the cytoplasm. This subunit acts as a catalytic chaperone that increases the ATP-binding affinity of the ATP-hydrolyzing subunit KdpB by the formation of a transient KdpB/KdpC/ATP ternary complex.</text>
</comment>
<evidence type="ECO:0000313" key="13">
    <source>
        <dbReference type="Proteomes" id="UP000637578"/>
    </source>
</evidence>
<comment type="subcellular location">
    <subcellularLocation>
        <location evidence="11">Cell membrane</location>
        <topology evidence="11">Single-pass membrane protein</topology>
    </subcellularLocation>
</comment>
<dbReference type="RefSeq" id="WP_189054093.1">
    <property type="nucleotide sequence ID" value="NZ_BMMK01000002.1"/>
</dbReference>
<organism evidence="12 13">
    <name type="scientific">Longimycelium tulufanense</name>
    <dbReference type="NCBI Taxonomy" id="907463"/>
    <lineage>
        <taxon>Bacteria</taxon>
        <taxon>Bacillati</taxon>
        <taxon>Actinomycetota</taxon>
        <taxon>Actinomycetes</taxon>
        <taxon>Pseudonocardiales</taxon>
        <taxon>Pseudonocardiaceae</taxon>
        <taxon>Longimycelium</taxon>
    </lineage>
</organism>
<evidence type="ECO:0000256" key="10">
    <source>
        <dbReference type="ARBA" id="ARBA00023136"/>
    </source>
</evidence>
<dbReference type="PANTHER" id="PTHR30042">
    <property type="entry name" value="POTASSIUM-TRANSPORTING ATPASE C CHAIN"/>
    <property type="match status" value="1"/>
</dbReference>
<feature type="transmembrane region" description="Helical" evidence="11">
    <location>
        <begin position="15"/>
        <end position="36"/>
    </location>
</feature>
<dbReference type="PANTHER" id="PTHR30042:SF2">
    <property type="entry name" value="POTASSIUM-TRANSPORTING ATPASE KDPC SUBUNIT"/>
    <property type="match status" value="1"/>
</dbReference>
<evidence type="ECO:0000256" key="8">
    <source>
        <dbReference type="ARBA" id="ARBA00022989"/>
    </source>
</evidence>
<reference evidence="12" key="2">
    <citation type="submission" date="2020-09" db="EMBL/GenBank/DDBJ databases">
        <authorList>
            <person name="Sun Q."/>
            <person name="Zhou Y."/>
        </authorList>
    </citation>
    <scope>NUCLEOTIDE SEQUENCE</scope>
    <source>
        <strain evidence="12">CGMCC 4.5737</strain>
    </source>
</reference>
<sequence>MKYLNNLLRQAGAGLRILLVMTVLTGVVYPLAVWGVSRLPGLGGKAEGSVVVAGGRAAGSELIGIDPVDPRAAIDPTRDRWFHTRPTAIATEGLGPDDVLVSGGSNRGGADKGLLTEVERRKAHIATREGVDPKQVPADAVTASASGLDPHISPEYAALQVRRVARENGLPEQRVRDLVTEHTRGRALGVLGAPGVNVTTLNLAIRDEAGR</sequence>
<evidence type="ECO:0000256" key="1">
    <source>
        <dbReference type="ARBA" id="ARBA00022448"/>
    </source>
</evidence>